<evidence type="ECO:0000313" key="3">
    <source>
        <dbReference type="Proteomes" id="UP000016638"/>
    </source>
</evidence>
<dbReference type="Proteomes" id="UP000016638">
    <property type="component" value="Unassembled WGS sequence"/>
</dbReference>
<dbReference type="AlphaFoldDB" id="U2UZB1"/>
<reference evidence="2 3" key="1">
    <citation type="submission" date="2013-08" db="EMBL/GenBank/DDBJ databases">
        <authorList>
            <person name="Durkin A.S."/>
            <person name="Haft D.R."/>
            <person name="McCorrison J."/>
            <person name="Torralba M."/>
            <person name="Gillis M."/>
            <person name="Haft D.H."/>
            <person name="Methe B."/>
            <person name="Sutton G."/>
            <person name="Nelson K.E."/>
        </authorList>
    </citation>
    <scope>NUCLEOTIDE SEQUENCE [LARGE SCALE GENOMIC DNA]</scope>
    <source>
        <strain evidence="2 3">F0195</strain>
    </source>
</reference>
<gene>
    <name evidence="2" type="ORF">HMPREF1316_1964</name>
</gene>
<dbReference type="RefSeq" id="WP_021725960.1">
    <property type="nucleotide sequence ID" value="NZ_AWEZ01000044.1"/>
</dbReference>
<dbReference type="STRING" id="1125712.HMPREF1316_1964"/>
<dbReference type="PATRIC" id="fig|1125712.3.peg.1081"/>
<keyword evidence="3" id="KW-1185">Reference proteome</keyword>
<dbReference type="eggNOG" id="COG3843">
    <property type="taxonomic scope" value="Bacteria"/>
</dbReference>
<feature type="compositionally biased region" description="Basic and acidic residues" evidence="1">
    <location>
        <begin position="180"/>
        <end position="198"/>
    </location>
</feature>
<name>U2UZB1_9ACTN</name>
<evidence type="ECO:0000256" key="1">
    <source>
        <dbReference type="SAM" id="MobiDB-lite"/>
    </source>
</evidence>
<protein>
    <submittedName>
        <fullName evidence="2">Uncharacterized protein</fullName>
    </submittedName>
</protein>
<proteinExistence type="predicted"/>
<evidence type="ECO:0000313" key="2">
    <source>
        <dbReference type="EMBL" id="ERL08457.1"/>
    </source>
</evidence>
<dbReference type="EMBL" id="AWEZ01000044">
    <property type="protein sequence ID" value="ERL08457.1"/>
    <property type="molecule type" value="Genomic_DNA"/>
</dbReference>
<sequence>MADIRARIRVARSVTRSEDEFRGLLKSLSVEVEDNSAKARRRDWVFSLAGHPTWRVSGESLGLGYGRESLMRGFSLGAAGHLADASERRVAELARSAVELGDLSELERLSEAISWLKGNRIRTAADLAAKGAGNPEMVAYVQGLGILKEGATERNHTPRPAKPFPRAQGASVQRSNAIEHASEHQHARQRDNGRESQR</sequence>
<comment type="caution">
    <text evidence="2">The sequence shown here is derived from an EMBL/GenBank/DDBJ whole genome shotgun (WGS) entry which is preliminary data.</text>
</comment>
<organism evidence="2 3">
    <name type="scientific">Olsenella profusa F0195</name>
    <dbReference type="NCBI Taxonomy" id="1125712"/>
    <lineage>
        <taxon>Bacteria</taxon>
        <taxon>Bacillati</taxon>
        <taxon>Actinomycetota</taxon>
        <taxon>Coriobacteriia</taxon>
        <taxon>Coriobacteriales</taxon>
        <taxon>Atopobiaceae</taxon>
        <taxon>Olsenella</taxon>
    </lineage>
</organism>
<feature type="region of interest" description="Disordered" evidence="1">
    <location>
        <begin position="150"/>
        <end position="198"/>
    </location>
</feature>
<accession>U2UZB1</accession>